<proteinExistence type="predicted"/>
<feature type="compositionally biased region" description="Basic and acidic residues" evidence="1">
    <location>
        <begin position="139"/>
        <end position="148"/>
    </location>
</feature>
<feature type="compositionally biased region" description="Acidic residues" evidence="1">
    <location>
        <begin position="323"/>
        <end position="334"/>
    </location>
</feature>
<keyword evidence="3" id="KW-1185">Reference proteome</keyword>
<protein>
    <submittedName>
        <fullName evidence="2">Uncharacterized protein</fullName>
    </submittedName>
</protein>
<feature type="region of interest" description="Disordered" evidence="1">
    <location>
        <begin position="32"/>
        <end position="291"/>
    </location>
</feature>
<evidence type="ECO:0000256" key="1">
    <source>
        <dbReference type="SAM" id="MobiDB-lite"/>
    </source>
</evidence>
<dbReference type="AlphaFoldDB" id="A0A2J6Q5V3"/>
<feature type="compositionally biased region" description="Basic and acidic residues" evidence="1">
    <location>
        <begin position="363"/>
        <end position="375"/>
    </location>
</feature>
<evidence type="ECO:0000313" key="3">
    <source>
        <dbReference type="Proteomes" id="UP000235672"/>
    </source>
</evidence>
<dbReference type="EMBL" id="KZ613480">
    <property type="protein sequence ID" value="PMD21658.1"/>
    <property type="molecule type" value="Genomic_DNA"/>
</dbReference>
<feature type="compositionally biased region" description="Polar residues" evidence="1">
    <location>
        <begin position="305"/>
        <end position="315"/>
    </location>
</feature>
<evidence type="ECO:0000313" key="2">
    <source>
        <dbReference type="EMBL" id="PMD21658.1"/>
    </source>
</evidence>
<feature type="compositionally biased region" description="Low complexity" evidence="1">
    <location>
        <begin position="74"/>
        <end position="85"/>
    </location>
</feature>
<dbReference type="STRING" id="1745343.A0A2J6Q5V3"/>
<feature type="region of interest" description="Disordered" evidence="1">
    <location>
        <begin position="471"/>
        <end position="496"/>
    </location>
</feature>
<feature type="region of interest" description="Disordered" evidence="1">
    <location>
        <begin position="305"/>
        <end position="442"/>
    </location>
</feature>
<reference evidence="2 3" key="1">
    <citation type="submission" date="2016-05" db="EMBL/GenBank/DDBJ databases">
        <title>A degradative enzymes factory behind the ericoid mycorrhizal symbiosis.</title>
        <authorList>
            <consortium name="DOE Joint Genome Institute"/>
            <person name="Martino E."/>
            <person name="Morin E."/>
            <person name="Grelet G."/>
            <person name="Kuo A."/>
            <person name="Kohler A."/>
            <person name="Daghino S."/>
            <person name="Barry K."/>
            <person name="Choi C."/>
            <person name="Cichocki N."/>
            <person name="Clum A."/>
            <person name="Copeland A."/>
            <person name="Hainaut M."/>
            <person name="Haridas S."/>
            <person name="Labutti K."/>
            <person name="Lindquist E."/>
            <person name="Lipzen A."/>
            <person name="Khouja H.-R."/>
            <person name="Murat C."/>
            <person name="Ohm R."/>
            <person name="Olson A."/>
            <person name="Spatafora J."/>
            <person name="Veneault-Fourrey C."/>
            <person name="Henrissat B."/>
            <person name="Grigoriev I."/>
            <person name="Martin F."/>
            <person name="Perotto S."/>
        </authorList>
    </citation>
    <scope>NUCLEOTIDE SEQUENCE [LARGE SCALE GENOMIC DNA]</scope>
    <source>
        <strain evidence="2 3">UAMH 7357</strain>
    </source>
</reference>
<feature type="compositionally biased region" description="Basic and acidic residues" evidence="1">
    <location>
        <begin position="400"/>
        <end position="418"/>
    </location>
</feature>
<feature type="compositionally biased region" description="Basic and acidic residues" evidence="1">
    <location>
        <begin position="155"/>
        <end position="164"/>
    </location>
</feature>
<accession>A0A2J6Q5V3</accession>
<feature type="compositionally biased region" description="Basic and acidic residues" evidence="1">
    <location>
        <begin position="180"/>
        <end position="197"/>
    </location>
</feature>
<dbReference type="Proteomes" id="UP000235672">
    <property type="component" value="Unassembled WGS sequence"/>
</dbReference>
<gene>
    <name evidence="2" type="ORF">NA56DRAFT_120405</name>
</gene>
<organism evidence="2 3">
    <name type="scientific">Hyaloscypha hepaticicola</name>
    <dbReference type="NCBI Taxonomy" id="2082293"/>
    <lineage>
        <taxon>Eukaryota</taxon>
        <taxon>Fungi</taxon>
        <taxon>Dikarya</taxon>
        <taxon>Ascomycota</taxon>
        <taxon>Pezizomycotina</taxon>
        <taxon>Leotiomycetes</taxon>
        <taxon>Helotiales</taxon>
        <taxon>Hyaloscyphaceae</taxon>
        <taxon>Hyaloscypha</taxon>
    </lineage>
</organism>
<dbReference type="OrthoDB" id="3545073at2759"/>
<name>A0A2J6Q5V3_9HELO</name>
<sequence>MARDSTAVTEAQHCHDTASSLLDRVEAGLIAKMENGSAKKDRHQHGHGREKGNKARLLSRAEIYGEKKKHHLHSSQAMSSQGSSQDVSGISVDLDAPQRYFPTPEKKVELEKLNSQTPVGGQGVKPEQAIDDHDDENEKEEKLRPKEEKRRRKEERRAARHSLEGMKTQALEGVGEQVVNEEKIVPETPRKEKRKLDTQMYDPESHQGSTSKVSPHLQVGENCTENTPKHKKQRNHSQESPLHLHTVSAYKSPSIPGPTNFDEILNDTVGTPKRKKKKMGKEIKSKGLNSAKGALFKTVLKGCASSISNDDSTSGEVRKTPSIDEEYSSEDATEEASRLESPSPIKPPKSRVNVPNSISPIRPKKETGNEFRKETPILPPIKLVQSTKQSPVSIQNLARLKKEKEEPVTHNEDDNKDGRKTKKRKESASKIFKASKTSKEAVIEDEEDPFVQAMDSIRRSSSIMQNLFSPAPNTLSASIANKKKEQSDSSAKVEGAKIASTTTVLPLVLNEEGVNMAREDWEVTLGKLRSSAGGDDDSEAQESTLTKFP</sequence>
<feature type="compositionally biased region" description="Polar residues" evidence="1">
    <location>
        <begin position="384"/>
        <end position="396"/>
    </location>
</feature>
<feature type="region of interest" description="Disordered" evidence="1">
    <location>
        <begin position="528"/>
        <end position="549"/>
    </location>
</feature>